<dbReference type="GO" id="GO:0016627">
    <property type="term" value="F:oxidoreductase activity, acting on the CH-CH group of donors"/>
    <property type="evidence" value="ECO:0007669"/>
    <property type="project" value="InterPro"/>
</dbReference>
<dbReference type="InterPro" id="IPR013749">
    <property type="entry name" value="PM/HMP-P_kinase-1"/>
</dbReference>
<comment type="caution">
    <text evidence="3">The sequence shown here is derived from an EMBL/GenBank/DDBJ whole genome shotgun (WGS) entry which is preliminary data.</text>
</comment>
<dbReference type="AlphaFoldDB" id="A0AAD8MHH7"/>
<dbReference type="Gene3D" id="3.40.1190.20">
    <property type="match status" value="1"/>
</dbReference>
<dbReference type="GO" id="GO:0008972">
    <property type="term" value="F:phosphomethylpyrimidine kinase activity"/>
    <property type="evidence" value="ECO:0007669"/>
    <property type="project" value="TreeGrafter"/>
</dbReference>
<feature type="domain" description="Acyl-CoA dehydrogenase/oxidase N-terminal" evidence="1">
    <location>
        <begin position="136"/>
        <end position="180"/>
    </location>
</feature>
<dbReference type="GO" id="GO:0009507">
    <property type="term" value="C:chloroplast"/>
    <property type="evidence" value="ECO:0007669"/>
    <property type="project" value="TreeGrafter"/>
</dbReference>
<sequence>MQVLTLKFQPYGVLNLKAVHETDVFAVTSGCSKQRVPHVLTVAGSDSGAGAGIQADLKACAARGVYCTTVITAVTAQNTVGVQGVNIVPERFVSEQLQSVLSDMHVDIEGILWPFKPICLSECTPLWHGQTSSNLGYGCPGLSITGSAIAYAEVARVDASFSTFIAVHSCLAMLTIGMCGCTLSEARLLLLSLCQDLTELDYGSDASSLRTTTIKDQWGL</sequence>
<evidence type="ECO:0000313" key="4">
    <source>
        <dbReference type="Proteomes" id="UP001237642"/>
    </source>
</evidence>
<protein>
    <recommendedName>
        <fullName evidence="5">Phosphomethylpyrimidine kinase</fullName>
    </recommendedName>
</protein>
<proteinExistence type="predicted"/>
<dbReference type="GO" id="GO:0050660">
    <property type="term" value="F:flavin adenine dinucleotide binding"/>
    <property type="evidence" value="ECO:0007669"/>
    <property type="project" value="InterPro"/>
</dbReference>
<dbReference type="Pfam" id="PF02771">
    <property type="entry name" value="Acyl-CoA_dh_N"/>
    <property type="match status" value="1"/>
</dbReference>
<dbReference type="GO" id="GO:0008902">
    <property type="term" value="F:hydroxymethylpyrimidine kinase activity"/>
    <property type="evidence" value="ECO:0007669"/>
    <property type="project" value="TreeGrafter"/>
</dbReference>
<evidence type="ECO:0000259" key="1">
    <source>
        <dbReference type="Pfam" id="PF02771"/>
    </source>
</evidence>
<dbReference type="InterPro" id="IPR029056">
    <property type="entry name" value="Ribokinase-like"/>
</dbReference>
<evidence type="ECO:0000259" key="2">
    <source>
        <dbReference type="Pfam" id="PF08543"/>
    </source>
</evidence>
<dbReference type="Proteomes" id="UP001237642">
    <property type="component" value="Unassembled WGS sequence"/>
</dbReference>
<dbReference type="PANTHER" id="PTHR20858">
    <property type="entry name" value="PHOSPHOMETHYLPYRIMIDINE KINASE"/>
    <property type="match status" value="1"/>
</dbReference>
<gene>
    <name evidence="3" type="ORF">POM88_029814</name>
</gene>
<name>A0AAD8MHH7_9APIA</name>
<accession>A0AAD8MHH7</accession>
<reference evidence="3" key="1">
    <citation type="submission" date="2023-02" db="EMBL/GenBank/DDBJ databases">
        <title>Genome of toxic invasive species Heracleum sosnowskyi carries increased number of genes despite the absence of recent whole-genome duplications.</title>
        <authorList>
            <person name="Schelkunov M."/>
            <person name="Shtratnikova V."/>
            <person name="Makarenko M."/>
            <person name="Klepikova A."/>
            <person name="Omelchenko D."/>
            <person name="Novikova G."/>
            <person name="Obukhova E."/>
            <person name="Bogdanov V."/>
            <person name="Penin A."/>
            <person name="Logacheva M."/>
        </authorList>
    </citation>
    <scope>NUCLEOTIDE SEQUENCE</scope>
    <source>
        <strain evidence="3">Hsosn_3</strain>
        <tissue evidence="3">Leaf</tissue>
    </source>
</reference>
<dbReference type="EMBL" id="JAUIZM010000007">
    <property type="protein sequence ID" value="KAK1373621.1"/>
    <property type="molecule type" value="Genomic_DNA"/>
</dbReference>
<keyword evidence="4" id="KW-1185">Reference proteome</keyword>
<dbReference type="InterPro" id="IPR013786">
    <property type="entry name" value="AcylCoA_DH/ox_N"/>
</dbReference>
<feature type="domain" description="Pyridoxamine kinase/Phosphomethylpyrimidine kinase" evidence="2">
    <location>
        <begin position="46"/>
        <end position="107"/>
    </location>
</feature>
<dbReference type="InterPro" id="IPR009100">
    <property type="entry name" value="AcylCoA_DH/oxidase_NM_dom_sf"/>
</dbReference>
<evidence type="ECO:0008006" key="5">
    <source>
        <dbReference type="Google" id="ProtNLM"/>
    </source>
</evidence>
<dbReference type="SUPFAM" id="SSF53613">
    <property type="entry name" value="Ribokinase-like"/>
    <property type="match status" value="1"/>
</dbReference>
<reference evidence="3" key="2">
    <citation type="submission" date="2023-05" db="EMBL/GenBank/DDBJ databases">
        <authorList>
            <person name="Schelkunov M.I."/>
        </authorList>
    </citation>
    <scope>NUCLEOTIDE SEQUENCE</scope>
    <source>
        <strain evidence="3">Hsosn_3</strain>
        <tissue evidence="3">Leaf</tissue>
    </source>
</reference>
<dbReference type="PANTHER" id="PTHR20858:SF17">
    <property type="entry name" value="HYDROXYMETHYLPYRIMIDINE_PHOSPHOMETHYLPYRIMIDINE KINASE THI20-RELATED"/>
    <property type="match status" value="1"/>
</dbReference>
<dbReference type="Gene3D" id="1.10.540.10">
    <property type="entry name" value="Acyl-CoA dehydrogenase/oxidase, N-terminal domain"/>
    <property type="match status" value="1"/>
</dbReference>
<dbReference type="SUPFAM" id="SSF56645">
    <property type="entry name" value="Acyl-CoA dehydrogenase NM domain-like"/>
    <property type="match status" value="1"/>
</dbReference>
<organism evidence="3 4">
    <name type="scientific">Heracleum sosnowskyi</name>
    <dbReference type="NCBI Taxonomy" id="360622"/>
    <lineage>
        <taxon>Eukaryota</taxon>
        <taxon>Viridiplantae</taxon>
        <taxon>Streptophyta</taxon>
        <taxon>Embryophyta</taxon>
        <taxon>Tracheophyta</taxon>
        <taxon>Spermatophyta</taxon>
        <taxon>Magnoliopsida</taxon>
        <taxon>eudicotyledons</taxon>
        <taxon>Gunneridae</taxon>
        <taxon>Pentapetalae</taxon>
        <taxon>asterids</taxon>
        <taxon>campanulids</taxon>
        <taxon>Apiales</taxon>
        <taxon>Apiaceae</taxon>
        <taxon>Apioideae</taxon>
        <taxon>apioid superclade</taxon>
        <taxon>Tordylieae</taxon>
        <taxon>Tordyliinae</taxon>
        <taxon>Heracleum</taxon>
    </lineage>
</organism>
<dbReference type="Pfam" id="PF08543">
    <property type="entry name" value="Phos_pyr_kin"/>
    <property type="match status" value="1"/>
</dbReference>
<evidence type="ECO:0000313" key="3">
    <source>
        <dbReference type="EMBL" id="KAK1373621.1"/>
    </source>
</evidence>
<dbReference type="GO" id="GO:0009228">
    <property type="term" value="P:thiamine biosynthetic process"/>
    <property type="evidence" value="ECO:0007669"/>
    <property type="project" value="TreeGrafter"/>
</dbReference>
<dbReference type="InterPro" id="IPR037069">
    <property type="entry name" value="AcylCoA_DH/ox_N_sf"/>
</dbReference>